<proteinExistence type="predicted"/>
<name>A0A2P2NHM5_RHIMU</name>
<organism evidence="1">
    <name type="scientific">Rhizophora mucronata</name>
    <name type="common">Asiatic mangrove</name>
    <dbReference type="NCBI Taxonomy" id="61149"/>
    <lineage>
        <taxon>Eukaryota</taxon>
        <taxon>Viridiplantae</taxon>
        <taxon>Streptophyta</taxon>
        <taxon>Embryophyta</taxon>
        <taxon>Tracheophyta</taxon>
        <taxon>Spermatophyta</taxon>
        <taxon>Magnoliopsida</taxon>
        <taxon>eudicotyledons</taxon>
        <taxon>Gunneridae</taxon>
        <taxon>Pentapetalae</taxon>
        <taxon>rosids</taxon>
        <taxon>fabids</taxon>
        <taxon>Malpighiales</taxon>
        <taxon>Rhizophoraceae</taxon>
        <taxon>Rhizophora</taxon>
    </lineage>
</organism>
<dbReference type="AlphaFoldDB" id="A0A2P2NHM5"/>
<reference evidence="1" key="1">
    <citation type="submission" date="2018-02" db="EMBL/GenBank/DDBJ databases">
        <title>Rhizophora mucronata_Transcriptome.</title>
        <authorList>
            <person name="Meera S.P."/>
            <person name="Sreeshan A."/>
            <person name="Augustine A."/>
        </authorList>
    </citation>
    <scope>NUCLEOTIDE SEQUENCE</scope>
    <source>
        <tissue evidence="1">Leaf</tissue>
    </source>
</reference>
<dbReference type="EMBL" id="GGEC01061507">
    <property type="protein sequence ID" value="MBX41991.1"/>
    <property type="molecule type" value="Transcribed_RNA"/>
</dbReference>
<evidence type="ECO:0000313" key="1">
    <source>
        <dbReference type="EMBL" id="MBX41991.1"/>
    </source>
</evidence>
<protein>
    <submittedName>
        <fullName evidence="1">Uncharacterized protein</fullName>
    </submittedName>
</protein>
<accession>A0A2P2NHM5</accession>
<sequence>MILLIKGKKILVCTNVEINKGFDFDGLKLHLDWYCFTLQSLPTNTKKTRIQSSMSKMQYLIFGNNSSAWQILCACISC</sequence>